<feature type="non-terminal residue" evidence="3">
    <location>
        <position position="371"/>
    </location>
</feature>
<evidence type="ECO:0000313" key="4">
    <source>
        <dbReference type="Proteomes" id="UP000317716"/>
    </source>
</evidence>
<evidence type="ECO:0000313" key="3">
    <source>
        <dbReference type="EMBL" id="TMQ55312.1"/>
    </source>
</evidence>
<reference evidence="3 4" key="1">
    <citation type="journal article" date="2019" name="Nat. Microbiol.">
        <title>Mediterranean grassland soil C-N compound turnover is dependent on rainfall and depth, and is mediated by genomically divergent microorganisms.</title>
        <authorList>
            <person name="Diamond S."/>
            <person name="Andeer P.F."/>
            <person name="Li Z."/>
            <person name="Crits-Christoph A."/>
            <person name="Burstein D."/>
            <person name="Anantharaman K."/>
            <person name="Lane K.R."/>
            <person name="Thomas B.C."/>
            <person name="Pan C."/>
            <person name="Northen T.R."/>
            <person name="Banfield J.F."/>
        </authorList>
    </citation>
    <scope>NUCLEOTIDE SEQUENCE [LARGE SCALE GENOMIC DNA]</scope>
    <source>
        <strain evidence="3">WS_2</strain>
    </source>
</reference>
<dbReference type="Proteomes" id="UP000317716">
    <property type="component" value="Unassembled WGS sequence"/>
</dbReference>
<sequence>MRRTRMLVVAGAALATLAAAPAGAGIDLAGTTAANFLSVGASPGVLAMGGAGLSLEGGLATLDWNPATLGRLGRTEAMFSHAALGDQNAQEWGAFGGRLRFAGLSGAVTGLFQNEGSFEGRDASNNPTGTFDASSMAIGLGIARAFGSIATAGVGMKYASENLGGVQGAGVTFDAGLQMRSGGFGLGAAAQNVFGKMSYDGAIYRFPANFGLGFSYEHAASGLRVALDVNIPAAYYSDVRSGVEWRWNDRFALRAGYRAELNAPSGEPLGGPTFGMGAGARGIWLDYGYLVGGAGTGQHRIGITFHPGGAALPPDGPEHRGNDYAHTSSDALPTSGTGAKGGSSEKPQARSQAGAPVAPSAPAPVSAHASA</sequence>
<name>A0A538SV94_UNCEI</name>
<feature type="chain" id="PRO_5021770615" evidence="2">
    <location>
        <begin position="25"/>
        <end position="371"/>
    </location>
</feature>
<feature type="signal peptide" evidence="2">
    <location>
        <begin position="1"/>
        <end position="24"/>
    </location>
</feature>
<proteinExistence type="predicted"/>
<dbReference type="EMBL" id="VBOS01000222">
    <property type="protein sequence ID" value="TMQ55312.1"/>
    <property type="molecule type" value="Genomic_DNA"/>
</dbReference>
<dbReference type="Gene3D" id="2.40.160.60">
    <property type="entry name" value="Outer membrane protein transport protein (OMPP1/FadL/TodX)"/>
    <property type="match status" value="1"/>
</dbReference>
<dbReference type="AlphaFoldDB" id="A0A538SV94"/>
<comment type="caution">
    <text evidence="3">The sequence shown here is derived from an EMBL/GenBank/DDBJ whole genome shotgun (WGS) entry which is preliminary data.</text>
</comment>
<accession>A0A538SV94</accession>
<evidence type="ECO:0000256" key="1">
    <source>
        <dbReference type="SAM" id="MobiDB-lite"/>
    </source>
</evidence>
<organism evidence="3 4">
    <name type="scientific">Eiseniibacteriota bacterium</name>
    <dbReference type="NCBI Taxonomy" id="2212470"/>
    <lineage>
        <taxon>Bacteria</taxon>
        <taxon>Candidatus Eiseniibacteriota</taxon>
    </lineage>
</organism>
<feature type="compositionally biased region" description="Polar residues" evidence="1">
    <location>
        <begin position="325"/>
        <end position="337"/>
    </location>
</feature>
<feature type="compositionally biased region" description="Low complexity" evidence="1">
    <location>
        <begin position="351"/>
        <end position="371"/>
    </location>
</feature>
<gene>
    <name evidence="3" type="ORF">E6K72_06565</name>
</gene>
<feature type="region of interest" description="Disordered" evidence="1">
    <location>
        <begin position="305"/>
        <end position="371"/>
    </location>
</feature>
<keyword evidence="2" id="KW-0732">Signal</keyword>
<evidence type="ECO:0000256" key="2">
    <source>
        <dbReference type="SAM" id="SignalP"/>
    </source>
</evidence>
<dbReference type="NCBIfam" id="NF033709">
    <property type="entry name" value="PorV_fam"/>
    <property type="match status" value="1"/>
</dbReference>
<protein>
    <submittedName>
        <fullName evidence="3">PorV/PorQ family protein</fullName>
    </submittedName>
</protein>